<feature type="transmembrane region" description="Helical" evidence="1">
    <location>
        <begin position="243"/>
        <end position="264"/>
    </location>
</feature>
<proteinExistence type="predicted"/>
<comment type="caution">
    <text evidence="3">The sequence shown here is derived from an EMBL/GenBank/DDBJ whole genome shotgun (WGS) entry which is preliminary data.</text>
</comment>
<reference evidence="3 4" key="1">
    <citation type="submission" date="2024-03" db="EMBL/GenBank/DDBJ databases">
        <title>Human intestinal bacterial collection.</title>
        <authorList>
            <person name="Pauvert C."/>
            <person name="Hitch T.C.A."/>
            <person name="Clavel T."/>
        </authorList>
    </citation>
    <scope>NUCLEOTIDE SEQUENCE [LARGE SCALE GENOMIC DNA]</scope>
    <source>
        <strain evidence="3 4">CLA-AA-H185</strain>
    </source>
</reference>
<sequence>MQIKKIRIRNFGQFHNREFTFAPGLNVIYGENESGKTTLHTFLVSMLFGLEKSRGRGAKQDVYTKYEPWNSASFYSGEMEFEVGGKDFGLERNFYHREKQTTLISRQDGELLSEEYGDLQMLLGGLNKEMYENTYCIPQAGAAPGKELAEFVQNCMANAAGTGDGTLQLNLALAQIHKKRKQAAAQVKQETELRQHRMEKLQIEREILEEDIAQLQGKDIKEAETAGDGSEKHQKRNGMPAHLLVLILGCFFMAACFLGAAVFHIPWNSILMESIVIGGVTLVLSLVLYGMEKRHIPEQTAEKPKKGRLSEERREKQTRLFNILESQTELEMPTERENERKQYLNACDIAEKTIRALTGEIYEDFGDRINSRTSEILSHITQGKYDRVGINEKMEVSVYAGTHVCSPKQLSTGTLEQIYFALRISLGEILTDEEPMPFLLDETFARYDETRIRNTLQWIGTQGRQMILFTCHKREMEYLDEMGIAYHKIELEGQ</sequence>
<evidence type="ECO:0000256" key="1">
    <source>
        <dbReference type="SAM" id="Phobius"/>
    </source>
</evidence>
<keyword evidence="1" id="KW-0472">Membrane</keyword>
<protein>
    <submittedName>
        <fullName evidence="3">AAA family ATPase</fullName>
    </submittedName>
</protein>
<organism evidence="3 4">
    <name type="scientific">Maccoyibacter intestinihominis</name>
    <dbReference type="NCBI Taxonomy" id="3133499"/>
    <lineage>
        <taxon>Bacteria</taxon>
        <taxon>Bacillati</taxon>
        <taxon>Bacillota</taxon>
        <taxon>Clostridia</taxon>
        <taxon>Lachnospirales</taxon>
        <taxon>Lachnospiraceae</taxon>
        <taxon>Maccoyibacter</taxon>
    </lineage>
</organism>
<dbReference type="PANTHER" id="PTHR41259:SF1">
    <property type="entry name" value="DOUBLE-STRAND BREAK REPAIR RAD50 ATPASE, PUTATIVE-RELATED"/>
    <property type="match status" value="1"/>
</dbReference>
<dbReference type="Proteomes" id="UP001454489">
    <property type="component" value="Unassembled WGS sequence"/>
</dbReference>
<dbReference type="Gene3D" id="3.40.50.300">
    <property type="entry name" value="P-loop containing nucleotide triphosphate hydrolases"/>
    <property type="match status" value="2"/>
</dbReference>
<keyword evidence="1" id="KW-0812">Transmembrane</keyword>
<accession>A0ABV1HFH7</accession>
<dbReference type="InterPro" id="IPR027417">
    <property type="entry name" value="P-loop_NTPase"/>
</dbReference>
<feature type="transmembrane region" description="Helical" evidence="1">
    <location>
        <begin position="270"/>
        <end position="289"/>
    </location>
</feature>
<dbReference type="Pfam" id="PF13476">
    <property type="entry name" value="AAA_23"/>
    <property type="match status" value="1"/>
</dbReference>
<keyword evidence="1" id="KW-1133">Transmembrane helix</keyword>
<gene>
    <name evidence="3" type="ORF">WMO43_11315</name>
</gene>
<feature type="domain" description="Rad50/SbcC-type AAA" evidence="2">
    <location>
        <begin position="5"/>
        <end position="215"/>
    </location>
</feature>
<name>A0ABV1HFH7_9FIRM</name>
<evidence type="ECO:0000313" key="3">
    <source>
        <dbReference type="EMBL" id="MEQ2558448.1"/>
    </source>
</evidence>
<dbReference type="SUPFAM" id="SSF52540">
    <property type="entry name" value="P-loop containing nucleoside triphosphate hydrolases"/>
    <property type="match status" value="1"/>
</dbReference>
<keyword evidence="4" id="KW-1185">Reference proteome</keyword>
<dbReference type="PANTHER" id="PTHR41259">
    <property type="entry name" value="DOUBLE-STRAND BREAK REPAIR RAD50 ATPASE, PUTATIVE-RELATED"/>
    <property type="match status" value="1"/>
</dbReference>
<dbReference type="EMBL" id="JBBMEX010000012">
    <property type="protein sequence ID" value="MEQ2558448.1"/>
    <property type="molecule type" value="Genomic_DNA"/>
</dbReference>
<dbReference type="InterPro" id="IPR038729">
    <property type="entry name" value="Rad50/SbcC_AAA"/>
</dbReference>
<dbReference type="RefSeq" id="WP_177963221.1">
    <property type="nucleotide sequence ID" value="NZ_JBBMEX010000012.1"/>
</dbReference>
<evidence type="ECO:0000313" key="4">
    <source>
        <dbReference type="Proteomes" id="UP001454489"/>
    </source>
</evidence>
<evidence type="ECO:0000259" key="2">
    <source>
        <dbReference type="Pfam" id="PF13476"/>
    </source>
</evidence>